<evidence type="ECO:0000256" key="5">
    <source>
        <dbReference type="ARBA" id="ARBA00023273"/>
    </source>
</evidence>
<reference evidence="7 8" key="1">
    <citation type="submission" date="2019-03" db="EMBL/GenBank/DDBJ databases">
        <title>Single cell metagenomics reveals metabolic interactions within the superorganism composed of flagellate Streblomastix strix and complex community of Bacteroidetes bacteria on its surface.</title>
        <authorList>
            <person name="Treitli S.C."/>
            <person name="Kolisko M."/>
            <person name="Husnik F."/>
            <person name="Keeling P."/>
            <person name="Hampl V."/>
        </authorList>
    </citation>
    <scope>NUCLEOTIDE SEQUENCE [LARGE SCALE GENOMIC DNA]</scope>
    <source>
        <strain evidence="7">ST1C</strain>
    </source>
</reference>
<dbReference type="SUPFAM" id="SSF48452">
    <property type="entry name" value="TPR-like"/>
    <property type="match status" value="2"/>
</dbReference>
<dbReference type="EMBL" id="SNRW01000224">
    <property type="protein sequence ID" value="KAA6402512.1"/>
    <property type="molecule type" value="Genomic_DNA"/>
</dbReference>
<dbReference type="GO" id="GO:0035735">
    <property type="term" value="P:intraciliary transport involved in cilium assembly"/>
    <property type="evidence" value="ECO:0007669"/>
    <property type="project" value="TreeGrafter"/>
</dbReference>
<sequence length="735" mass="81972">MNFSGAAPARRALRGKKKEQKTNQMTLDAFIDSRNYMGALTYLKHLSETQTEVSTKPDGTHSVPKPIVAWTAYCNFHLGLYEEALDLYTKLAAEDKSPAVNLFIACCHIFLGDFQVAREYASRGPRNELRERIEFFVAVRLEDETRTLQTSKRGGSIEAMIEIVHNQLCQASVYFISGKFNEALEIYEKLMKEGEQEYPAISVYHSYCNYKLEFYEVAQGVIQRYLQENPKSAIALNLFACINHKLYAERSNSVELLKAVEDSDYLTDYMKKLVSHNKVVFKRGEGALQTLPPLTELIPEAKQNLTIFHLRNELTQDAYALMRDHQPATPLEYTLKGIVFTLIGQAQGGAGMSPAQPGSEGGASDDSHIRDAAHFFEVMGSDPNECDTISGRQSMASALFLRGKFSESLKYFESIDNYFLTDDIFNYNYGVALAAAGKYQRGEKILERVQGDKIRREDYAYINWLVRCHCLSGHPVQAWEIFTNLKDGKRKNKTIDQKGQSSPLNRGRNKQGREGDEDEEEEDGDERDGQISGAGNITGNLYGVLQLIANDCYRTGHFYIAAKAFDELEKLDSSVADFTEGKRSSCVGVLYNIMTGKTQNRNELTDALRILRSVSQTGLQPEPISEQYARQIQRWMQDNPKVGQSMGMSGSGRQGSVSGGSKQQDAGSNRGGSRGGRNSSSNNNNQDQRSNSAQKGNQQIEDDQGGGFIGGEDDIDGDGGDEMGRDAVNDDDDFQ</sequence>
<name>A0A5J4X6K8_9EUKA</name>
<keyword evidence="7" id="KW-0969">Cilium</keyword>
<accession>A0A5J4X6K8</accession>
<evidence type="ECO:0000256" key="2">
    <source>
        <dbReference type="ARBA" id="ARBA00007834"/>
    </source>
</evidence>
<dbReference type="OrthoDB" id="95390at2759"/>
<comment type="subcellular location">
    <subcellularLocation>
        <location evidence="1">Cell projection</location>
        <location evidence="1">Cilium</location>
    </subcellularLocation>
</comment>
<dbReference type="PANTHER" id="PTHR14781">
    <property type="entry name" value="INTRAFLAGELLAR TRANSPORT PROTEIN 56"/>
    <property type="match status" value="1"/>
</dbReference>
<feature type="region of interest" description="Disordered" evidence="6">
    <location>
        <begin position="492"/>
        <end position="532"/>
    </location>
</feature>
<evidence type="ECO:0000256" key="3">
    <source>
        <dbReference type="ARBA" id="ARBA00022737"/>
    </source>
</evidence>
<dbReference type="GO" id="GO:0097546">
    <property type="term" value="C:ciliary base"/>
    <property type="evidence" value="ECO:0007669"/>
    <property type="project" value="TreeGrafter"/>
</dbReference>
<organism evidence="7 8">
    <name type="scientific">Streblomastix strix</name>
    <dbReference type="NCBI Taxonomy" id="222440"/>
    <lineage>
        <taxon>Eukaryota</taxon>
        <taxon>Metamonada</taxon>
        <taxon>Preaxostyla</taxon>
        <taxon>Oxymonadida</taxon>
        <taxon>Streblomastigidae</taxon>
        <taxon>Streblomastix</taxon>
    </lineage>
</organism>
<evidence type="ECO:0000313" key="7">
    <source>
        <dbReference type="EMBL" id="KAA6402512.1"/>
    </source>
</evidence>
<evidence type="ECO:0000256" key="1">
    <source>
        <dbReference type="ARBA" id="ARBA00004138"/>
    </source>
</evidence>
<feature type="compositionally biased region" description="Low complexity" evidence="6">
    <location>
        <begin position="654"/>
        <end position="668"/>
    </location>
</feature>
<dbReference type="InterPro" id="IPR011990">
    <property type="entry name" value="TPR-like_helical_dom_sf"/>
</dbReference>
<dbReference type="InterPro" id="IPR030511">
    <property type="entry name" value="TTC26"/>
</dbReference>
<dbReference type="PANTHER" id="PTHR14781:SF0">
    <property type="entry name" value="INTRAFLAGELLAR TRANSPORT PROTEIN 56"/>
    <property type="match status" value="1"/>
</dbReference>
<dbReference type="Proteomes" id="UP000324800">
    <property type="component" value="Unassembled WGS sequence"/>
</dbReference>
<dbReference type="GO" id="GO:0120170">
    <property type="term" value="F:intraciliary transport particle B binding"/>
    <property type="evidence" value="ECO:0007669"/>
    <property type="project" value="TreeGrafter"/>
</dbReference>
<evidence type="ECO:0000256" key="4">
    <source>
        <dbReference type="ARBA" id="ARBA00022803"/>
    </source>
</evidence>
<feature type="compositionally biased region" description="Low complexity" evidence="6">
    <location>
        <begin position="676"/>
        <end position="692"/>
    </location>
</feature>
<dbReference type="GO" id="GO:0030992">
    <property type="term" value="C:intraciliary transport particle B"/>
    <property type="evidence" value="ECO:0007669"/>
    <property type="project" value="TreeGrafter"/>
</dbReference>
<gene>
    <name evidence="7" type="ORF">EZS28_001965</name>
</gene>
<proteinExistence type="inferred from homology"/>
<evidence type="ECO:0000256" key="6">
    <source>
        <dbReference type="SAM" id="MobiDB-lite"/>
    </source>
</evidence>
<keyword evidence="4" id="KW-0802">TPR repeat</keyword>
<keyword evidence="7" id="KW-0282">Flagellum</keyword>
<comment type="caution">
    <text evidence="7">The sequence shown here is derived from an EMBL/GenBank/DDBJ whole genome shotgun (WGS) entry which is preliminary data.</text>
</comment>
<feature type="compositionally biased region" description="Acidic residues" evidence="6">
    <location>
        <begin position="711"/>
        <end position="721"/>
    </location>
</feature>
<dbReference type="AlphaFoldDB" id="A0A5J4X6K8"/>
<dbReference type="Gene3D" id="1.25.40.10">
    <property type="entry name" value="Tetratricopeptide repeat domain"/>
    <property type="match status" value="2"/>
</dbReference>
<evidence type="ECO:0000313" key="8">
    <source>
        <dbReference type="Proteomes" id="UP000324800"/>
    </source>
</evidence>
<keyword evidence="5" id="KW-0966">Cell projection</keyword>
<feature type="compositionally biased region" description="Acidic residues" evidence="6">
    <location>
        <begin position="515"/>
        <end position="526"/>
    </location>
</feature>
<feature type="region of interest" description="Disordered" evidence="6">
    <location>
        <begin position="640"/>
        <end position="735"/>
    </location>
</feature>
<keyword evidence="3" id="KW-0677">Repeat</keyword>
<dbReference type="GO" id="GO:0036064">
    <property type="term" value="C:ciliary basal body"/>
    <property type="evidence" value="ECO:0007669"/>
    <property type="project" value="TreeGrafter"/>
</dbReference>
<feature type="region of interest" description="Disordered" evidence="6">
    <location>
        <begin position="1"/>
        <end position="21"/>
    </location>
</feature>
<comment type="similarity">
    <text evidence="2">Belongs to the IFT56 family.</text>
</comment>
<protein>
    <submittedName>
        <fullName evidence="7">Putative Intraflagellar transport protein 56</fullName>
    </submittedName>
</protein>
<dbReference type="GO" id="GO:0035720">
    <property type="term" value="P:intraciliary anterograde transport"/>
    <property type="evidence" value="ECO:0007669"/>
    <property type="project" value="TreeGrafter"/>
</dbReference>